<keyword evidence="6" id="KW-0479">Metal-binding</keyword>
<dbReference type="PROSITE" id="PS52035">
    <property type="entry name" value="PEPTIDASE_M14"/>
    <property type="match status" value="1"/>
</dbReference>
<feature type="active site" description="Proton donor/acceptor" evidence="11">
    <location>
        <position position="542"/>
    </location>
</feature>
<dbReference type="AGR" id="Xenbase:XB-GENE-995570"/>
<evidence type="ECO:0000256" key="4">
    <source>
        <dbReference type="ARBA" id="ARBA00022645"/>
    </source>
</evidence>
<dbReference type="InterPro" id="IPR050821">
    <property type="entry name" value="Cytosolic_carboxypeptidase"/>
</dbReference>
<dbReference type="GeneID" id="100490042"/>
<evidence type="ECO:0000256" key="7">
    <source>
        <dbReference type="ARBA" id="ARBA00022801"/>
    </source>
</evidence>
<dbReference type="GO" id="GO:0015631">
    <property type="term" value="F:tubulin binding"/>
    <property type="evidence" value="ECO:0000318"/>
    <property type="project" value="GO_Central"/>
</dbReference>
<dbReference type="Ensembl" id="ENSXETT00000043668">
    <property type="protein sequence ID" value="ENSXETP00000043668"/>
    <property type="gene ID" value="ENSXETG00000020238"/>
</dbReference>
<evidence type="ECO:0000256" key="6">
    <source>
        <dbReference type="ARBA" id="ARBA00022723"/>
    </source>
</evidence>
<dbReference type="GeneTree" id="ENSGT00940000160916"/>
<reference evidence="16" key="3">
    <citation type="submission" date="2025-04" db="UniProtKB">
        <authorList>
            <consortium name="RefSeq"/>
        </authorList>
    </citation>
    <scope>IDENTIFICATION</scope>
    <source>
        <strain evidence="16">Nigerian</strain>
        <tissue evidence="16">Liver and blood</tissue>
    </source>
</reference>
<evidence type="ECO:0000256" key="11">
    <source>
        <dbReference type="PROSITE-ProRule" id="PRU01379"/>
    </source>
</evidence>
<dbReference type="RefSeq" id="XP_031754413.1">
    <property type="nucleotide sequence ID" value="XM_031898553.1"/>
</dbReference>
<feature type="domain" description="Peptidase M14" evidence="13">
    <location>
        <begin position="303"/>
        <end position="578"/>
    </location>
</feature>
<evidence type="ECO:0000256" key="9">
    <source>
        <dbReference type="ARBA" id="ARBA00023049"/>
    </source>
</evidence>
<evidence type="ECO:0000256" key="10">
    <source>
        <dbReference type="ARBA" id="ARBA00029302"/>
    </source>
</evidence>
<feature type="region of interest" description="Disordered" evidence="12">
    <location>
        <begin position="992"/>
        <end position="1014"/>
    </location>
</feature>
<comment type="cofactor">
    <cofactor evidence="1">
        <name>Zn(2+)</name>
        <dbReference type="ChEBI" id="CHEBI:29105"/>
    </cofactor>
</comment>
<dbReference type="CDD" id="cd06907">
    <property type="entry name" value="M14_AGBL2-3_like"/>
    <property type="match status" value="1"/>
</dbReference>
<dbReference type="GO" id="GO:0015630">
    <property type="term" value="C:microtubule cytoskeleton"/>
    <property type="evidence" value="ECO:0000318"/>
    <property type="project" value="GO_Central"/>
</dbReference>
<name>F6U861_XENTR</name>
<evidence type="ECO:0000313" key="14">
    <source>
        <dbReference type="Ensembl" id="ENSXETP00000043668"/>
    </source>
</evidence>
<dbReference type="HOGENOM" id="CLU_007523_5_1_1"/>
<dbReference type="AlphaFoldDB" id="F6U861"/>
<comment type="subcellular location">
    <subcellularLocation>
        <location evidence="2">Cytoplasm</location>
        <location evidence="2">Cytosol</location>
    </subcellularLocation>
</comment>
<evidence type="ECO:0000313" key="15">
    <source>
        <dbReference type="Proteomes" id="UP000008143"/>
    </source>
</evidence>
<feature type="compositionally biased region" description="Basic and acidic residues" evidence="12">
    <location>
        <begin position="1"/>
        <end position="12"/>
    </location>
</feature>
<keyword evidence="4 16" id="KW-0121">Carboxypeptidase</keyword>
<keyword evidence="9" id="KW-0482">Metalloprotease</keyword>
<dbReference type="InterPro" id="IPR000834">
    <property type="entry name" value="Peptidase_M14"/>
</dbReference>
<evidence type="ECO:0000259" key="13">
    <source>
        <dbReference type="PROSITE" id="PS52035"/>
    </source>
</evidence>
<sequence length="1077" mass="121079">MSAGKEKDDILSDHSIASDSELEEDPYAPYGSPELRAYNYKGNSFHDPYSQRSTQIVFEYRSGRKIARLRAPRDLYGVSPASFLHLPRWPYECEVLKEKVEHIEWNPPTPEPMYRPTALAKEAVHVEPTEGNVVYETNEGNKGPYFMYSRVGGCHSPTPQVPPHGWEESDNTLEFEARFESGNLQKAVRVGEYDYQLTLRTDLYTARHTQWFYFRVRNTRAGVPYRFTITNLRKPASLYSRGMRPLIYSELEAKSRGIGWHRTGENIKYYRNNLDQDGQSLFSLSWTFCFPHSMDTCYFAHCYPYTYSNLQDYLAGITSDPERSKFCKIRVLCHSLAGNRVYVLTITNPSPTTDRPIRKKAVIVTARVHPGETNSSWVMKGFLDFLLSPSNDARVLRDSLVFKVVPMLNPDGVIVGNYRCSLTGRDLNRNYKSRLKDSFPSIWFTRNMIRRVMQEREILLYCDLHGHSRKQNVFMYGCKKSSREYQAKQEYLYERMFPFMLSKNAPEKFSFSSCKFKMRKSKEGTGRVVMWKMGIQNSYTLEATYCGSTLGPRCGTHFSTKDLESVGHHFCDTLLYYCNPEQPKHCDFLNELEEMMTQQVKARSGQLDPQSLLGDILSDLDSSTAGSDSSDSNAPPAHLMEMALKMKPTKKVLKTKKERNLLRSRQLNIKQETQDAEGATRGAEHQISEIAMRLAALPKATELQKPPAKIRTSAPKLPQEDFFHIPDNKKVSVVYLVFNPDGQVISTKSHTCLRNEGIKDISNTIGGFAWSRPPPLLKRLLSQKLPHTNELQQIGSSNGPAFISDSSATNIPNSGSHRDLQMGGAVEQSGNGSVTCSIYSPNKQSRYNVSHAIRARGLWIGGMAADLARATFLLYDPVNCNLMLSQEANGLALTNPEKPSETPKVPDFPGHKVISPLLSAKEKLGSSSAPPGTMERCGRGNRMEATEALSLPAIPTNRATVFSGLCEPNLLQPKADTRQRPKRTILPQMMLRSETSKSSSSPALPASCQPKGNATRVKGTLGNVLCRSTRCQEAVKENCGAARSNWRDILTGLESGDTAGPLYTREMNSISPHEDGT</sequence>
<accession>F6U861</accession>
<dbReference type="Xenbase" id="XB-GENE-995570">
    <property type="gene designation" value="agbl3"/>
</dbReference>
<dbReference type="GO" id="GO:0005737">
    <property type="term" value="C:cytoplasm"/>
    <property type="evidence" value="ECO:0000318"/>
    <property type="project" value="GO_Central"/>
</dbReference>
<dbReference type="SUPFAM" id="SSF53187">
    <property type="entry name" value="Zn-dependent exopeptidases"/>
    <property type="match status" value="1"/>
</dbReference>
<keyword evidence="8" id="KW-0862">Zinc</keyword>
<dbReference type="CTD" id="340351"/>
<dbReference type="PANTHER" id="PTHR12756:SF23">
    <property type="entry name" value="CYTOSOLIC CARBOXYPEPTIDASE 3"/>
    <property type="match status" value="1"/>
</dbReference>
<dbReference type="Pfam" id="PF00246">
    <property type="entry name" value="Peptidase_M14"/>
    <property type="match status" value="1"/>
</dbReference>
<evidence type="ECO:0000313" key="16">
    <source>
        <dbReference type="RefSeq" id="XP_031754413.1"/>
    </source>
</evidence>
<reference evidence="14" key="1">
    <citation type="journal article" date="2010" name="Science">
        <title>The genome of the Western clawed frog Xenopus tropicalis.</title>
        <authorList>
            <person name="Hellsten U."/>
            <person name="Harland R.M."/>
            <person name="Gilchrist M.J."/>
            <person name="Hendrix D."/>
            <person name="Jurka J."/>
            <person name="Kapitonov V."/>
            <person name="Ovcharenko I."/>
            <person name="Putnam N.H."/>
            <person name="Shu S."/>
            <person name="Taher L."/>
            <person name="Blitz I.L."/>
            <person name="Blumberg B."/>
            <person name="Dichmann D.S."/>
            <person name="Dubchak I."/>
            <person name="Amaya E."/>
            <person name="Detter J.C."/>
            <person name="Fletcher R."/>
            <person name="Gerhard D.S."/>
            <person name="Goodstein D."/>
            <person name="Graves T."/>
            <person name="Grigoriev I.V."/>
            <person name="Grimwood J."/>
            <person name="Kawashima T."/>
            <person name="Lindquist E."/>
            <person name="Lucas S.M."/>
            <person name="Mead P.E."/>
            <person name="Mitros T."/>
            <person name="Ogino H."/>
            <person name="Ohta Y."/>
            <person name="Poliakov A.V."/>
            <person name="Pollet N."/>
            <person name="Robert J."/>
            <person name="Salamov A."/>
            <person name="Sater A.K."/>
            <person name="Schmutz J."/>
            <person name="Terry A."/>
            <person name="Vize P.D."/>
            <person name="Warren W.C."/>
            <person name="Wells D."/>
            <person name="Wills A."/>
            <person name="Wilson R.K."/>
            <person name="Zimmerman L.B."/>
            <person name="Zorn A.M."/>
            <person name="Grainger R."/>
            <person name="Grammer T."/>
            <person name="Khokha M.K."/>
            <person name="Richardson P.M."/>
            <person name="Rokhsar D.S."/>
        </authorList>
    </citation>
    <scope>NUCLEOTIDE SEQUENCE [LARGE SCALE GENOMIC DNA]</scope>
    <source>
        <strain evidence="14">Nigerian</strain>
    </source>
</reference>
<dbReference type="GO" id="GO:0008270">
    <property type="term" value="F:zinc ion binding"/>
    <property type="evidence" value="ECO:0007669"/>
    <property type="project" value="InterPro"/>
</dbReference>
<dbReference type="Proteomes" id="UP000008143">
    <property type="component" value="Chromosome 3"/>
</dbReference>
<dbReference type="InterPro" id="IPR040626">
    <property type="entry name" value="Pepdidase_M14_N"/>
</dbReference>
<dbReference type="OMA" id="MIRRCKF"/>
<reference evidence="14" key="2">
    <citation type="submission" date="2011-06" db="UniProtKB">
        <authorList>
            <consortium name="Ensembl"/>
        </authorList>
    </citation>
    <scope>IDENTIFICATION</scope>
</reference>
<keyword evidence="7" id="KW-0378">Hydrolase</keyword>
<proteinExistence type="inferred from homology"/>
<evidence type="ECO:0000313" key="17">
    <source>
        <dbReference type="Xenbase" id="XB-GENE-995570"/>
    </source>
</evidence>
<dbReference type="FunFam" id="3.40.630.10:FF:000011">
    <property type="entry name" value="cytosolic carboxypeptidase 2 isoform X1"/>
    <property type="match status" value="1"/>
</dbReference>
<evidence type="ECO:0000256" key="5">
    <source>
        <dbReference type="ARBA" id="ARBA00022670"/>
    </source>
</evidence>
<protein>
    <submittedName>
        <fullName evidence="14">AGBL carboxypeptidase 3</fullName>
    </submittedName>
    <submittedName>
        <fullName evidence="16">Cytosolic carboxypeptidase 3 isoform X1</fullName>
    </submittedName>
</protein>
<feature type="region of interest" description="Disordered" evidence="12">
    <location>
        <begin position="1054"/>
        <end position="1077"/>
    </location>
</feature>
<dbReference type="Bgee" id="ENSXETG00000020238">
    <property type="expression patterns" value="Expressed in testis and 11 other cell types or tissues"/>
</dbReference>
<evidence type="ECO:0000256" key="1">
    <source>
        <dbReference type="ARBA" id="ARBA00001947"/>
    </source>
</evidence>
<keyword evidence="15" id="KW-1185">Reference proteome</keyword>
<dbReference type="GO" id="GO:0004181">
    <property type="term" value="F:metallocarboxypeptidase activity"/>
    <property type="evidence" value="ECO:0000318"/>
    <property type="project" value="GO_Central"/>
</dbReference>
<evidence type="ECO:0000256" key="12">
    <source>
        <dbReference type="SAM" id="MobiDB-lite"/>
    </source>
</evidence>
<feature type="region of interest" description="Disordered" evidence="12">
    <location>
        <begin position="1"/>
        <end position="30"/>
    </location>
</feature>
<dbReference type="PANTHER" id="PTHR12756">
    <property type="entry name" value="CYTOSOLIC CARBOXYPEPTIDASE"/>
    <property type="match status" value="1"/>
</dbReference>
<dbReference type="eggNOG" id="KOG3641">
    <property type="taxonomic scope" value="Eukaryota"/>
</dbReference>
<organism evidence="14">
    <name type="scientific">Xenopus tropicalis</name>
    <name type="common">Western clawed frog</name>
    <name type="synonym">Silurana tropicalis</name>
    <dbReference type="NCBI Taxonomy" id="8364"/>
    <lineage>
        <taxon>Eukaryota</taxon>
        <taxon>Metazoa</taxon>
        <taxon>Chordata</taxon>
        <taxon>Craniata</taxon>
        <taxon>Vertebrata</taxon>
        <taxon>Euteleostomi</taxon>
        <taxon>Amphibia</taxon>
        <taxon>Batrachia</taxon>
        <taxon>Anura</taxon>
        <taxon>Pipoidea</taxon>
        <taxon>Pipidae</taxon>
        <taxon>Xenopodinae</taxon>
        <taxon>Xenopus</taxon>
        <taxon>Silurana</taxon>
    </lineage>
</organism>
<dbReference type="OrthoDB" id="10253041at2759"/>
<dbReference type="GO" id="GO:0005829">
    <property type="term" value="C:cytosol"/>
    <property type="evidence" value="ECO:0007669"/>
    <property type="project" value="UniProtKB-SubCell"/>
</dbReference>
<dbReference type="Gene3D" id="2.60.40.3120">
    <property type="match status" value="1"/>
</dbReference>
<evidence type="ECO:0000256" key="2">
    <source>
        <dbReference type="ARBA" id="ARBA00004514"/>
    </source>
</evidence>
<evidence type="ECO:0000256" key="3">
    <source>
        <dbReference type="ARBA" id="ARBA00005988"/>
    </source>
</evidence>
<dbReference type="Pfam" id="PF18027">
    <property type="entry name" value="Pepdidase_M14_N"/>
    <property type="match status" value="1"/>
</dbReference>
<evidence type="ECO:0000256" key="8">
    <source>
        <dbReference type="ARBA" id="ARBA00022833"/>
    </source>
</evidence>
<comment type="catalytic activity">
    <reaction evidence="10">
        <text>(L-glutamyl)(n+1)-gamma-L-glutamyl-L-glutamyl-[protein] + H2O = (L-glutamyl)(n)-gamma-L-glutamyl-L-glutamyl-[protein] + L-glutamate</text>
        <dbReference type="Rhea" id="RHEA:60004"/>
        <dbReference type="Rhea" id="RHEA-COMP:15519"/>
        <dbReference type="Rhea" id="RHEA-COMP:15675"/>
        <dbReference type="ChEBI" id="CHEBI:15377"/>
        <dbReference type="ChEBI" id="CHEBI:29985"/>
        <dbReference type="ChEBI" id="CHEBI:143623"/>
    </reaction>
    <physiologicalReaction direction="left-to-right" evidence="10">
        <dbReference type="Rhea" id="RHEA:60005"/>
    </physiologicalReaction>
</comment>
<dbReference type="GO" id="GO:0005814">
    <property type="term" value="C:centriole"/>
    <property type="evidence" value="ECO:0000318"/>
    <property type="project" value="GO_Central"/>
</dbReference>
<gene>
    <name evidence="14 16 17" type="primary">agbl3</name>
</gene>
<dbReference type="GO" id="GO:0006508">
    <property type="term" value="P:proteolysis"/>
    <property type="evidence" value="ECO:0007669"/>
    <property type="project" value="UniProtKB-KW"/>
</dbReference>
<comment type="similarity">
    <text evidence="3 11">Belongs to the peptidase M14 family.</text>
</comment>
<keyword evidence="5" id="KW-0645">Protease</keyword>
<dbReference type="Gene3D" id="3.40.630.10">
    <property type="entry name" value="Zn peptidases"/>
    <property type="match status" value="1"/>
</dbReference>
<feature type="compositionally biased region" description="Low complexity" evidence="12">
    <location>
        <begin position="996"/>
        <end position="1007"/>
    </location>
</feature>